<evidence type="ECO:0000313" key="2">
    <source>
        <dbReference type="EMBL" id="MBR8536078.1"/>
    </source>
</evidence>
<dbReference type="RefSeq" id="WP_212190755.1">
    <property type="nucleotide sequence ID" value="NZ_JAGTAR010000015.1"/>
</dbReference>
<organism evidence="2 3">
    <name type="scientific">Carboxylicivirga sediminis</name>
    <dbReference type="NCBI Taxonomy" id="2006564"/>
    <lineage>
        <taxon>Bacteria</taxon>
        <taxon>Pseudomonadati</taxon>
        <taxon>Bacteroidota</taxon>
        <taxon>Bacteroidia</taxon>
        <taxon>Marinilabiliales</taxon>
        <taxon>Marinilabiliaceae</taxon>
        <taxon>Carboxylicivirga</taxon>
    </lineage>
</organism>
<dbReference type="Proteomes" id="UP000679220">
    <property type="component" value="Unassembled WGS sequence"/>
</dbReference>
<evidence type="ECO:0000259" key="1">
    <source>
        <dbReference type="Pfam" id="PF09603"/>
    </source>
</evidence>
<keyword evidence="3" id="KW-1185">Reference proteome</keyword>
<dbReference type="InterPro" id="IPR011871">
    <property type="entry name" value="Fib_succ_major"/>
</dbReference>
<name>A0A941F524_9BACT</name>
<dbReference type="AlphaFoldDB" id="A0A941F524"/>
<dbReference type="Pfam" id="PF09603">
    <property type="entry name" value="Fib_succ_major"/>
    <property type="match status" value="1"/>
</dbReference>
<dbReference type="EMBL" id="JAGTAR010000015">
    <property type="protein sequence ID" value="MBR8536078.1"/>
    <property type="molecule type" value="Genomic_DNA"/>
</dbReference>
<dbReference type="NCBIfam" id="TIGR02145">
    <property type="entry name" value="Fib_succ_major"/>
    <property type="match status" value="1"/>
</dbReference>
<sequence length="478" mass="53340">MKQTIIGTLLLLSIALLHIGCNKDQEPVILNPDAGGDILNVENEGYVVGLNAVPAPEGQEGSWRIYMGENGHFDDENDPKTNFYGEPGERYLIGWELSERGQYEAATINVSFKPLNPVILNTVSDTVYNNISVYLEAEAPRFGATGVWSIISGTDARIINDMEGEAEFIGVKHHDYTVRWTLSYGSKSVSKDMVFTTDELKAFAGLDNLDIKTAKGVPKFFTLEGFLPAGATGKWEVIGGQNGIVHTPAIDNSLFEGVVDTVYTLAWTVELDGIQSVDTVDLRFRGKWGMWTDERDGQTYRFTEVNGLEWMAENYNYAAEPGYGSWYYGQDARSIIEDGYALETEEDRKYYGRLYDWHTAYNYAPEGWRLPSSEEFNNMLVALGGALYADERIKEGGDTGLDLGFAGYYNIASPSDPAFRNAFIGQDMSGLYWLNEYYDYNGRGTVFEVTSSSDTPGMGSLPVDFFKVSVRYVRDIQD</sequence>
<protein>
    <recommendedName>
        <fullName evidence="1">Fibrobacter succinogenes major paralogous domain-containing protein</fullName>
    </recommendedName>
</protein>
<evidence type="ECO:0000313" key="3">
    <source>
        <dbReference type="Proteomes" id="UP000679220"/>
    </source>
</evidence>
<accession>A0A941F524</accession>
<reference evidence="2" key="1">
    <citation type="journal article" date="2018" name="Int. J. Syst. Evol. Microbiol.">
        <title>Carboxylicivirga sediminis sp. nov., isolated from coastal sediment.</title>
        <authorList>
            <person name="Wang F.Q."/>
            <person name="Ren L.H."/>
            <person name="Zou R.J."/>
            <person name="Sun Y.Z."/>
            <person name="Liu X.J."/>
            <person name="Jiang F."/>
            <person name="Liu L.J."/>
        </authorList>
    </citation>
    <scope>NUCLEOTIDE SEQUENCE</scope>
    <source>
        <strain evidence="2">JR1</strain>
    </source>
</reference>
<reference evidence="2" key="2">
    <citation type="submission" date="2021-04" db="EMBL/GenBank/DDBJ databases">
        <authorList>
            <person name="Zhang T."/>
            <person name="Zhang Y."/>
            <person name="Lu D."/>
            <person name="Zuo D."/>
            <person name="Du Z."/>
        </authorList>
    </citation>
    <scope>NUCLEOTIDE SEQUENCE</scope>
    <source>
        <strain evidence="2">JR1</strain>
    </source>
</reference>
<gene>
    <name evidence="2" type="ORF">KDU71_10965</name>
</gene>
<proteinExistence type="predicted"/>
<feature type="domain" description="Fibrobacter succinogenes major paralogous" evidence="1">
    <location>
        <begin position="305"/>
        <end position="474"/>
    </location>
</feature>
<comment type="caution">
    <text evidence="2">The sequence shown here is derived from an EMBL/GenBank/DDBJ whole genome shotgun (WGS) entry which is preliminary data.</text>
</comment>